<dbReference type="InterPro" id="IPR051716">
    <property type="entry name" value="Plant_RL_S/T_kinase"/>
</dbReference>
<sequence length="494" mass="55126">MVKLQSLTLDENYFNTTMPNWFDSLFNLSILSLKKNHLKGSFPFSLCKIKKLEVISFSQNELSGELHSLNTLNGLHVLDLRENRFEFELPVLPKFVVTVLLSNNSFSGEIPKKFGELNHLQHLDLSSNRLKGTPPSTLFSLSNLSYLNLANNVLSGEFSDKLHCGGKLGYVDISSNKLSGLLPFCLVNSSNGRVVRYARNCLSFEYKNQQRGSYCKESGLIWKKFKEWEVIVLGAMIVGFVLLVLVFGVLLCKKCDFRKKSRHDLLPNFVQDKSTAGVSSEVLANARFISQAVKLGTQNTPTCRQFSIQELKEATKNFSLSTCIGDGSIGKLYKGVIPGCFSNQLKTKSVLLDEHCIPKLSDYGMSIIKEDIEKFETKGEKKSKSCERTKLDNDVYNFGFIMLESLVGPITCDKGESFFLNEKASFGSQDGRRKIVDPIVLTTCSQESLSIAISITTKCISQDSSSLPSFEDVLWNLQYAAQVQATADADQKSD</sequence>
<evidence type="ECO:0000256" key="3">
    <source>
        <dbReference type="ARBA" id="ARBA00023170"/>
    </source>
</evidence>
<dbReference type="Proteomes" id="UP000242715">
    <property type="component" value="Unassembled WGS sequence"/>
</dbReference>
<gene>
    <name evidence="5" type="ORF">TSUD_140250</name>
</gene>
<accession>A0A2Z6MVA9</accession>
<evidence type="ECO:0000256" key="4">
    <source>
        <dbReference type="SAM" id="Phobius"/>
    </source>
</evidence>
<dbReference type="PROSITE" id="PS51450">
    <property type="entry name" value="LRR"/>
    <property type="match status" value="1"/>
</dbReference>
<keyword evidence="6" id="KW-1185">Reference proteome</keyword>
<keyword evidence="4" id="KW-1133">Transmembrane helix</keyword>
<dbReference type="SUPFAM" id="SSF52058">
    <property type="entry name" value="L domain-like"/>
    <property type="match status" value="1"/>
</dbReference>
<feature type="transmembrane region" description="Helical" evidence="4">
    <location>
        <begin position="230"/>
        <end position="252"/>
    </location>
</feature>
<keyword evidence="4" id="KW-0812">Transmembrane</keyword>
<name>A0A2Z6MVA9_TRISU</name>
<dbReference type="PRINTS" id="PR00019">
    <property type="entry name" value="LEURICHRPT"/>
</dbReference>
<dbReference type="Gene3D" id="1.10.510.10">
    <property type="entry name" value="Transferase(Phosphotransferase) domain 1"/>
    <property type="match status" value="1"/>
</dbReference>
<evidence type="ECO:0000313" key="5">
    <source>
        <dbReference type="EMBL" id="GAU20125.1"/>
    </source>
</evidence>
<dbReference type="InterPro" id="IPR011009">
    <property type="entry name" value="Kinase-like_dom_sf"/>
</dbReference>
<dbReference type="Gene3D" id="3.80.10.10">
    <property type="entry name" value="Ribonuclease Inhibitor"/>
    <property type="match status" value="1"/>
</dbReference>
<comment type="subcellular location">
    <subcellularLocation>
        <location evidence="1">Membrane</location>
        <topology evidence="1">Single-pass type I membrane protein</topology>
    </subcellularLocation>
</comment>
<organism evidence="5 6">
    <name type="scientific">Trifolium subterraneum</name>
    <name type="common">Subterranean clover</name>
    <dbReference type="NCBI Taxonomy" id="3900"/>
    <lineage>
        <taxon>Eukaryota</taxon>
        <taxon>Viridiplantae</taxon>
        <taxon>Streptophyta</taxon>
        <taxon>Embryophyta</taxon>
        <taxon>Tracheophyta</taxon>
        <taxon>Spermatophyta</taxon>
        <taxon>Magnoliopsida</taxon>
        <taxon>eudicotyledons</taxon>
        <taxon>Gunneridae</taxon>
        <taxon>Pentapetalae</taxon>
        <taxon>rosids</taxon>
        <taxon>fabids</taxon>
        <taxon>Fabales</taxon>
        <taxon>Fabaceae</taxon>
        <taxon>Papilionoideae</taxon>
        <taxon>50 kb inversion clade</taxon>
        <taxon>NPAAA clade</taxon>
        <taxon>Hologalegina</taxon>
        <taxon>IRL clade</taxon>
        <taxon>Trifolieae</taxon>
        <taxon>Trifolium</taxon>
    </lineage>
</organism>
<dbReference type="FunFam" id="1.10.510.10:FF:000657">
    <property type="entry name" value="Putative inactive leucine-rich repeat receptor-like protein kinase"/>
    <property type="match status" value="1"/>
</dbReference>
<evidence type="ECO:0000256" key="2">
    <source>
        <dbReference type="ARBA" id="ARBA00022729"/>
    </source>
</evidence>
<keyword evidence="4" id="KW-0472">Membrane</keyword>
<evidence type="ECO:0000256" key="1">
    <source>
        <dbReference type="ARBA" id="ARBA00004479"/>
    </source>
</evidence>
<dbReference type="FunFam" id="3.80.10.10:FF:000380">
    <property type="entry name" value="Putative inactive leucine-rich repeat receptor-like protein kinase"/>
    <property type="match status" value="1"/>
</dbReference>
<dbReference type="EMBL" id="DF973209">
    <property type="protein sequence ID" value="GAU20125.1"/>
    <property type="molecule type" value="Genomic_DNA"/>
</dbReference>
<reference evidence="6" key="1">
    <citation type="journal article" date="2017" name="Front. Plant Sci.">
        <title>Climate Clever Clovers: New Paradigm to Reduce the Environmental Footprint of Ruminants by Breeding Low Methanogenic Forages Utilizing Haplotype Variation.</title>
        <authorList>
            <person name="Kaur P."/>
            <person name="Appels R."/>
            <person name="Bayer P.E."/>
            <person name="Keeble-Gagnere G."/>
            <person name="Wang J."/>
            <person name="Hirakawa H."/>
            <person name="Shirasawa K."/>
            <person name="Vercoe P."/>
            <person name="Stefanova K."/>
            <person name="Durmic Z."/>
            <person name="Nichols P."/>
            <person name="Revell C."/>
            <person name="Isobe S.N."/>
            <person name="Edwards D."/>
            <person name="Erskine W."/>
        </authorList>
    </citation>
    <scope>NUCLEOTIDE SEQUENCE [LARGE SCALE GENOMIC DNA]</scope>
    <source>
        <strain evidence="6">cv. Daliak</strain>
    </source>
</reference>
<dbReference type="SUPFAM" id="SSF56112">
    <property type="entry name" value="Protein kinase-like (PK-like)"/>
    <property type="match status" value="1"/>
</dbReference>
<protein>
    <recommendedName>
        <fullName evidence="7">Serine-threonine/tyrosine-protein kinase catalytic domain-containing protein</fullName>
    </recommendedName>
</protein>
<evidence type="ECO:0000313" key="6">
    <source>
        <dbReference type="Proteomes" id="UP000242715"/>
    </source>
</evidence>
<dbReference type="InterPro" id="IPR001611">
    <property type="entry name" value="Leu-rich_rpt"/>
</dbReference>
<dbReference type="PANTHER" id="PTHR48053">
    <property type="entry name" value="LEUCINE RICH REPEAT FAMILY PROTEIN, EXPRESSED"/>
    <property type="match status" value="1"/>
</dbReference>
<dbReference type="AlphaFoldDB" id="A0A2Z6MVA9"/>
<keyword evidence="2" id="KW-0732">Signal</keyword>
<dbReference type="OrthoDB" id="676979at2759"/>
<dbReference type="Gene3D" id="3.30.200.20">
    <property type="entry name" value="Phosphorylase Kinase, domain 1"/>
    <property type="match status" value="1"/>
</dbReference>
<evidence type="ECO:0008006" key="7">
    <source>
        <dbReference type="Google" id="ProtNLM"/>
    </source>
</evidence>
<keyword evidence="3" id="KW-0675">Receptor</keyword>
<dbReference type="Pfam" id="PF13855">
    <property type="entry name" value="LRR_8"/>
    <property type="match status" value="1"/>
</dbReference>
<dbReference type="PANTHER" id="PTHR48053:SF59">
    <property type="entry name" value="PROTEIN KINASE DOMAIN-CONTAINING PROTEIN"/>
    <property type="match status" value="1"/>
</dbReference>
<dbReference type="InterPro" id="IPR032675">
    <property type="entry name" value="LRR_dom_sf"/>
</dbReference>
<proteinExistence type="predicted"/>
<dbReference type="GO" id="GO:0016020">
    <property type="term" value="C:membrane"/>
    <property type="evidence" value="ECO:0007669"/>
    <property type="project" value="UniProtKB-SubCell"/>
</dbReference>